<evidence type="ECO:0000256" key="5">
    <source>
        <dbReference type="ARBA" id="ARBA00023163"/>
    </source>
</evidence>
<dbReference type="InterPro" id="IPR039425">
    <property type="entry name" value="RNA_pol_sigma-70-like"/>
</dbReference>
<evidence type="ECO:0000256" key="3">
    <source>
        <dbReference type="ARBA" id="ARBA00023082"/>
    </source>
</evidence>
<protein>
    <submittedName>
        <fullName evidence="8">RNA polymerase ECF-type sigma factor</fullName>
    </submittedName>
</protein>
<dbReference type="EMBL" id="CADCTP010000140">
    <property type="protein sequence ID" value="CAA9242772.1"/>
    <property type="molecule type" value="Genomic_DNA"/>
</dbReference>
<dbReference type="InterPro" id="IPR014284">
    <property type="entry name" value="RNA_pol_sigma-70_dom"/>
</dbReference>
<dbReference type="InterPro" id="IPR013325">
    <property type="entry name" value="RNA_pol_sigma_r2"/>
</dbReference>
<sequence length="204" mass="22824">MTSATEPDDRAAAVDRLLADRFRGGDETVLRELYDRYGGLVHRVGMACLPTHHDAEDVTQATFVAAWRGRQTYDPDRGTLAGWLLGIARRQAVDRLRALRREQTLLASVFRQPGADLPDDLAPERVVDRLVILDELRRLTDEQRRVLELAFFDDLTHGQIAGVTGLPLGTVKSHLRRGLARLRTRWEVDGAALGSRSADAPRPR</sequence>
<keyword evidence="3" id="KW-0731">Sigma factor</keyword>
<dbReference type="InterPro" id="IPR007627">
    <property type="entry name" value="RNA_pol_sigma70_r2"/>
</dbReference>
<name>A0A6J4I7Z3_9ACTN</name>
<dbReference type="GO" id="GO:0016987">
    <property type="term" value="F:sigma factor activity"/>
    <property type="evidence" value="ECO:0007669"/>
    <property type="project" value="UniProtKB-KW"/>
</dbReference>
<keyword evidence="5" id="KW-0804">Transcription</keyword>
<dbReference type="GO" id="GO:0006352">
    <property type="term" value="P:DNA-templated transcription initiation"/>
    <property type="evidence" value="ECO:0007669"/>
    <property type="project" value="InterPro"/>
</dbReference>
<dbReference type="PANTHER" id="PTHR43133:SF62">
    <property type="entry name" value="RNA POLYMERASE SIGMA FACTOR SIGZ"/>
    <property type="match status" value="1"/>
</dbReference>
<dbReference type="GO" id="GO:0003677">
    <property type="term" value="F:DNA binding"/>
    <property type="evidence" value="ECO:0007669"/>
    <property type="project" value="UniProtKB-KW"/>
</dbReference>
<dbReference type="NCBIfam" id="TIGR02937">
    <property type="entry name" value="sigma70-ECF"/>
    <property type="match status" value="1"/>
</dbReference>
<reference evidence="8" key="1">
    <citation type="submission" date="2020-02" db="EMBL/GenBank/DDBJ databases">
        <authorList>
            <person name="Meier V. D."/>
        </authorList>
    </citation>
    <scope>NUCLEOTIDE SEQUENCE</scope>
    <source>
        <strain evidence="8">AVDCRST_MAG41</strain>
    </source>
</reference>
<dbReference type="AlphaFoldDB" id="A0A6J4I7Z3"/>
<dbReference type="CDD" id="cd06171">
    <property type="entry name" value="Sigma70_r4"/>
    <property type="match status" value="1"/>
</dbReference>
<organism evidence="8">
    <name type="scientific">uncultured Mycobacteriales bacterium</name>
    <dbReference type="NCBI Taxonomy" id="581187"/>
    <lineage>
        <taxon>Bacteria</taxon>
        <taxon>Bacillati</taxon>
        <taxon>Actinomycetota</taxon>
        <taxon>Actinomycetes</taxon>
        <taxon>Mycobacteriales</taxon>
        <taxon>environmental samples</taxon>
    </lineage>
</organism>
<dbReference type="Pfam" id="PF08281">
    <property type="entry name" value="Sigma70_r4_2"/>
    <property type="match status" value="1"/>
</dbReference>
<feature type="domain" description="RNA polymerase sigma-70 region 2" evidence="6">
    <location>
        <begin position="33"/>
        <end position="101"/>
    </location>
</feature>
<evidence type="ECO:0000259" key="7">
    <source>
        <dbReference type="Pfam" id="PF08281"/>
    </source>
</evidence>
<accession>A0A6J4I7Z3</accession>
<dbReference type="SUPFAM" id="SSF88659">
    <property type="entry name" value="Sigma3 and sigma4 domains of RNA polymerase sigma factors"/>
    <property type="match status" value="1"/>
</dbReference>
<dbReference type="SUPFAM" id="SSF88946">
    <property type="entry name" value="Sigma2 domain of RNA polymerase sigma factors"/>
    <property type="match status" value="1"/>
</dbReference>
<dbReference type="InterPro" id="IPR036388">
    <property type="entry name" value="WH-like_DNA-bd_sf"/>
</dbReference>
<evidence type="ECO:0000313" key="8">
    <source>
        <dbReference type="EMBL" id="CAA9242772.1"/>
    </source>
</evidence>
<evidence type="ECO:0000256" key="1">
    <source>
        <dbReference type="ARBA" id="ARBA00010641"/>
    </source>
</evidence>
<dbReference type="InterPro" id="IPR013249">
    <property type="entry name" value="RNA_pol_sigma70_r4_t2"/>
</dbReference>
<dbReference type="Pfam" id="PF04542">
    <property type="entry name" value="Sigma70_r2"/>
    <property type="match status" value="1"/>
</dbReference>
<dbReference type="Gene3D" id="1.10.10.10">
    <property type="entry name" value="Winged helix-like DNA-binding domain superfamily/Winged helix DNA-binding domain"/>
    <property type="match status" value="1"/>
</dbReference>
<evidence type="ECO:0000259" key="6">
    <source>
        <dbReference type="Pfam" id="PF04542"/>
    </source>
</evidence>
<comment type="similarity">
    <text evidence="1">Belongs to the sigma-70 factor family. ECF subfamily.</text>
</comment>
<proteinExistence type="inferred from homology"/>
<dbReference type="InterPro" id="IPR013324">
    <property type="entry name" value="RNA_pol_sigma_r3/r4-like"/>
</dbReference>
<keyword evidence="4" id="KW-0238">DNA-binding</keyword>
<gene>
    <name evidence="8" type="ORF">AVDCRST_MAG41-1532</name>
</gene>
<evidence type="ECO:0000256" key="2">
    <source>
        <dbReference type="ARBA" id="ARBA00023015"/>
    </source>
</evidence>
<feature type="domain" description="RNA polymerase sigma factor 70 region 4 type 2" evidence="7">
    <location>
        <begin position="131"/>
        <end position="182"/>
    </location>
</feature>
<dbReference type="PANTHER" id="PTHR43133">
    <property type="entry name" value="RNA POLYMERASE ECF-TYPE SIGMA FACTO"/>
    <property type="match status" value="1"/>
</dbReference>
<dbReference type="Gene3D" id="1.10.1740.10">
    <property type="match status" value="1"/>
</dbReference>
<keyword evidence="2" id="KW-0805">Transcription regulation</keyword>
<evidence type="ECO:0000256" key="4">
    <source>
        <dbReference type="ARBA" id="ARBA00023125"/>
    </source>
</evidence>